<evidence type="ECO:0000313" key="2">
    <source>
        <dbReference type="Proteomes" id="UP000799755"/>
    </source>
</evidence>
<name>A0ACB6QLT0_9PLEO</name>
<reference evidence="1" key="1">
    <citation type="journal article" date="2020" name="Stud. Mycol.">
        <title>101 Dothideomycetes genomes: a test case for predicting lifestyles and emergence of pathogens.</title>
        <authorList>
            <person name="Haridas S."/>
            <person name="Albert R."/>
            <person name="Binder M."/>
            <person name="Bloem J."/>
            <person name="Labutti K."/>
            <person name="Salamov A."/>
            <person name="Andreopoulos B."/>
            <person name="Baker S."/>
            <person name="Barry K."/>
            <person name="Bills G."/>
            <person name="Bluhm B."/>
            <person name="Cannon C."/>
            <person name="Castanera R."/>
            <person name="Culley D."/>
            <person name="Daum C."/>
            <person name="Ezra D."/>
            <person name="Gonzalez J."/>
            <person name="Henrissat B."/>
            <person name="Kuo A."/>
            <person name="Liang C."/>
            <person name="Lipzen A."/>
            <person name="Lutzoni F."/>
            <person name="Magnuson J."/>
            <person name="Mondo S."/>
            <person name="Nolan M."/>
            <person name="Ohm R."/>
            <person name="Pangilinan J."/>
            <person name="Park H.-J."/>
            <person name="Ramirez L."/>
            <person name="Alfaro M."/>
            <person name="Sun H."/>
            <person name="Tritt A."/>
            <person name="Yoshinaga Y."/>
            <person name="Zwiers L.-H."/>
            <person name="Turgeon B."/>
            <person name="Goodwin S."/>
            <person name="Spatafora J."/>
            <person name="Crous P."/>
            <person name="Grigoriev I."/>
        </authorList>
    </citation>
    <scope>NUCLEOTIDE SEQUENCE</scope>
    <source>
        <strain evidence="1">ATCC 200398</strain>
    </source>
</reference>
<proteinExistence type="predicted"/>
<dbReference type="EMBL" id="MU003518">
    <property type="protein sequence ID" value="KAF2467974.1"/>
    <property type="molecule type" value="Genomic_DNA"/>
</dbReference>
<gene>
    <name evidence="1" type="ORF">BDR25DRAFT_60848</name>
</gene>
<evidence type="ECO:0000313" key="1">
    <source>
        <dbReference type="EMBL" id="KAF2467974.1"/>
    </source>
</evidence>
<organism evidence="1 2">
    <name type="scientific">Lindgomyces ingoldianus</name>
    <dbReference type="NCBI Taxonomy" id="673940"/>
    <lineage>
        <taxon>Eukaryota</taxon>
        <taxon>Fungi</taxon>
        <taxon>Dikarya</taxon>
        <taxon>Ascomycota</taxon>
        <taxon>Pezizomycotina</taxon>
        <taxon>Dothideomycetes</taxon>
        <taxon>Pleosporomycetidae</taxon>
        <taxon>Pleosporales</taxon>
        <taxon>Lindgomycetaceae</taxon>
        <taxon>Lindgomyces</taxon>
    </lineage>
</organism>
<comment type="caution">
    <text evidence="1">The sequence shown here is derived from an EMBL/GenBank/DDBJ whole genome shotgun (WGS) entry which is preliminary data.</text>
</comment>
<protein>
    <submittedName>
        <fullName evidence="1">Uncharacterized protein</fullName>
    </submittedName>
</protein>
<dbReference type="Proteomes" id="UP000799755">
    <property type="component" value="Unassembled WGS sequence"/>
</dbReference>
<keyword evidence="2" id="KW-1185">Reference proteome</keyword>
<sequence>MQYPILRTPRQTPRRLLPFTYTESEIIGTSDYPPLSPVPAPLGSSSSAPTHANSSNLSQPTSSGVDLDCFLEIKIPSAEEVSFISAETSLSHTGGNLSRDQSDHGLLYKISPSDIAILADIGIGLPPAELESGVDWAYVYDTKGVAWFTRFWRPDHVRKGEKIWIIHSINGRIGRFGLSGLTPAEFCEKGNDNMSLHSVNNDMTQPPDRAGDGNIKAIVQDAGGRIGRFGPSGLTVGEVFRRMTSHGVSSRRSESNDTSGSHGDRIETENDAPIGPGIGESLHRSDRSCLVSNEFSQPMNDEEQESLNLAKSHKAP</sequence>
<accession>A0ACB6QLT0</accession>